<name>A0A9Q3H8M3_9BASI</name>
<dbReference type="PANTHER" id="PTHR12864">
    <property type="entry name" value="RAN BINDING PROTEIN 9-RELATED"/>
    <property type="match status" value="1"/>
</dbReference>
<dbReference type="InterPro" id="IPR024964">
    <property type="entry name" value="CTLH/CRA"/>
</dbReference>
<evidence type="ECO:0000313" key="4">
    <source>
        <dbReference type="Proteomes" id="UP000765509"/>
    </source>
</evidence>
<keyword evidence="4" id="KW-1185">Reference proteome</keyword>
<dbReference type="AlphaFoldDB" id="A0A9Q3H8M3"/>
<feature type="region of interest" description="Disordered" evidence="1">
    <location>
        <begin position="241"/>
        <end position="295"/>
    </location>
</feature>
<evidence type="ECO:0000256" key="1">
    <source>
        <dbReference type="SAM" id="MobiDB-lite"/>
    </source>
</evidence>
<feature type="compositionally biased region" description="Low complexity" evidence="1">
    <location>
        <begin position="409"/>
        <end position="421"/>
    </location>
</feature>
<feature type="compositionally biased region" description="Polar residues" evidence="1">
    <location>
        <begin position="268"/>
        <end position="284"/>
    </location>
</feature>
<feature type="region of interest" description="Disordered" evidence="1">
    <location>
        <begin position="367"/>
        <end position="445"/>
    </location>
</feature>
<sequence length="583" mass="63898">MQTLIGWKMTHRLLTDPSLASGHPASSHHPFLLLSQHGPPRANDPIRLRQLVLDYLCHQCFVDTASAFATESASSLNQLEAQNSSHQPQKVVLEKNLNLNGSHSNLALKDTVIERTVCFDLDDDGDAEMGDLVSNNQDHQVLDSSNSSVVPPQLDPSATNQSIINQSNSITKINDISSLKSSQIDLNPSYPDWSALDIQTTRVRLEIKGHITNGRIKEAIKSIESHFPSVLGPSLMSKSTINSSAMPSLGPSNSKSSSKPPRFKPNRVSFTNRPLSGTSSNPLTPTLGESKASNLNINSEKASSQNLRQNVFKTNESNSTSNLNKTSSISHSHQFPHAIFGSLNPAHIALNLQIQFFVEFVRSISQNQPHSSNGIDHDHDHHLPPVNPSHENSHRLGKMPENLARKIPKASSPASHPGPSSTIINDLSNSVGGLSDDTSTTSSSVSTRTTSLALSLPHCRALHDFVHQLPEPVERAIFAKELENVAGLLAYVDPWDSPIKKYLDQSRRDLLAERVNAAILVHLGRSPTSILKLIAQQTCFTWSTLNELGERIPCPTQDDKNQTKPCNLFNLNEFVNLHEIDEP</sequence>
<dbReference type="Proteomes" id="UP000765509">
    <property type="component" value="Unassembled WGS sequence"/>
</dbReference>
<dbReference type="SMART" id="SM00757">
    <property type="entry name" value="CRA"/>
    <property type="match status" value="1"/>
</dbReference>
<dbReference type="InterPro" id="IPR006594">
    <property type="entry name" value="LisH"/>
</dbReference>
<accession>A0A9Q3H8M3</accession>
<feature type="compositionally biased region" description="Low complexity" evidence="1">
    <location>
        <begin position="247"/>
        <end position="260"/>
    </location>
</feature>
<organism evidence="3 4">
    <name type="scientific">Austropuccinia psidii MF-1</name>
    <dbReference type="NCBI Taxonomy" id="1389203"/>
    <lineage>
        <taxon>Eukaryota</taxon>
        <taxon>Fungi</taxon>
        <taxon>Dikarya</taxon>
        <taxon>Basidiomycota</taxon>
        <taxon>Pucciniomycotina</taxon>
        <taxon>Pucciniomycetes</taxon>
        <taxon>Pucciniales</taxon>
        <taxon>Sphaerophragmiaceae</taxon>
        <taxon>Austropuccinia</taxon>
    </lineage>
</organism>
<evidence type="ECO:0000259" key="2">
    <source>
        <dbReference type="SMART" id="SM00757"/>
    </source>
</evidence>
<reference evidence="3" key="1">
    <citation type="submission" date="2021-03" db="EMBL/GenBank/DDBJ databases">
        <title>Draft genome sequence of rust myrtle Austropuccinia psidii MF-1, a brazilian biotype.</title>
        <authorList>
            <person name="Quecine M.C."/>
            <person name="Pachon D.M.R."/>
            <person name="Bonatelli M.L."/>
            <person name="Correr F.H."/>
            <person name="Franceschini L.M."/>
            <person name="Leite T.F."/>
            <person name="Margarido G.R.A."/>
            <person name="Almeida C.A."/>
            <person name="Ferrarezi J.A."/>
            <person name="Labate C.A."/>
        </authorList>
    </citation>
    <scope>NUCLEOTIDE SEQUENCE</scope>
    <source>
        <strain evidence="3">MF-1</strain>
    </source>
</reference>
<feature type="domain" description="CRA" evidence="2">
    <location>
        <begin position="448"/>
        <end position="551"/>
    </location>
</feature>
<dbReference type="InterPro" id="IPR013144">
    <property type="entry name" value="CRA_dom"/>
</dbReference>
<dbReference type="OrthoDB" id="8048523at2759"/>
<proteinExistence type="predicted"/>
<dbReference type="PROSITE" id="PS50896">
    <property type="entry name" value="LISH"/>
    <property type="match status" value="1"/>
</dbReference>
<dbReference type="Pfam" id="PF10607">
    <property type="entry name" value="CTLH"/>
    <property type="match status" value="1"/>
</dbReference>
<evidence type="ECO:0000313" key="3">
    <source>
        <dbReference type="EMBL" id="MBW0493794.1"/>
    </source>
</evidence>
<dbReference type="EMBL" id="AVOT02012237">
    <property type="protein sequence ID" value="MBW0493794.1"/>
    <property type="molecule type" value="Genomic_DNA"/>
</dbReference>
<protein>
    <recommendedName>
        <fullName evidence="2">CRA domain-containing protein</fullName>
    </recommendedName>
</protein>
<gene>
    <name evidence="3" type="ORF">O181_033509</name>
</gene>
<feature type="compositionally biased region" description="Low complexity" evidence="1">
    <location>
        <begin position="430"/>
        <end position="445"/>
    </location>
</feature>
<dbReference type="InterPro" id="IPR050618">
    <property type="entry name" value="Ubq-SigPath_Reg"/>
</dbReference>
<comment type="caution">
    <text evidence="3">The sequence shown here is derived from an EMBL/GenBank/DDBJ whole genome shotgun (WGS) entry which is preliminary data.</text>
</comment>